<accession>A0A1R2D3Z7</accession>
<reference evidence="2 3" key="1">
    <citation type="submission" date="2016-11" db="EMBL/GenBank/DDBJ databases">
        <title>The macronuclear genome of Stentor coeruleus: a giant cell with tiny introns.</title>
        <authorList>
            <person name="Slabodnick M."/>
            <person name="Ruby J.G."/>
            <person name="Reiff S.B."/>
            <person name="Swart E.C."/>
            <person name="Gosai S."/>
            <person name="Prabakaran S."/>
            <person name="Witkowska E."/>
            <person name="Larue G.E."/>
            <person name="Fisher S."/>
            <person name="Freeman R.M."/>
            <person name="Gunawardena J."/>
            <person name="Chu W."/>
            <person name="Stover N.A."/>
            <person name="Gregory B.D."/>
            <person name="Nowacki M."/>
            <person name="Derisi J."/>
            <person name="Roy S.W."/>
            <person name="Marshall W.F."/>
            <person name="Sood P."/>
        </authorList>
    </citation>
    <scope>NUCLEOTIDE SEQUENCE [LARGE SCALE GENOMIC DNA]</scope>
    <source>
        <strain evidence="2">WM001</strain>
    </source>
</reference>
<dbReference type="Proteomes" id="UP000187209">
    <property type="component" value="Unassembled WGS sequence"/>
</dbReference>
<name>A0A1R2D3Z7_9CILI</name>
<evidence type="ECO:0000256" key="1">
    <source>
        <dbReference type="SAM" id="Coils"/>
    </source>
</evidence>
<evidence type="ECO:0000313" key="2">
    <source>
        <dbReference type="EMBL" id="OMJ95941.1"/>
    </source>
</evidence>
<organism evidence="2 3">
    <name type="scientific">Stentor coeruleus</name>
    <dbReference type="NCBI Taxonomy" id="5963"/>
    <lineage>
        <taxon>Eukaryota</taxon>
        <taxon>Sar</taxon>
        <taxon>Alveolata</taxon>
        <taxon>Ciliophora</taxon>
        <taxon>Postciliodesmatophora</taxon>
        <taxon>Heterotrichea</taxon>
        <taxon>Heterotrichida</taxon>
        <taxon>Stentoridae</taxon>
        <taxon>Stentor</taxon>
    </lineage>
</organism>
<dbReference type="OrthoDB" id="325237at2759"/>
<proteinExistence type="predicted"/>
<comment type="caution">
    <text evidence="2">The sequence shown here is derived from an EMBL/GenBank/DDBJ whole genome shotgun (WGS) entry which is preliminary data.</text>
</comment>
<keyword evidence="1" id="KW-0175">Coiled coil</keyword>
<dbReference type="EMBL" id="MPUH01000005">
    <property type="protein sequence ID" value="OMJ95941.1"/>
    <property type="molecule type" value="Genomic_DNA"/>
</dbReference>
<gene>
    <name evidence="2" type="ORF">SteCoe_493</name>
</gene>
<dbReference type="AlphaFoldDB" id="A0A1R2D3Z7"/>
<evidence type="ECO:0000313" key="3">
    <source>
        <dbReference type="Proteomes" id="UP000187209"/>
    </source>
</evidence>
<keyword evidence="3" id="KW-1185">Reference proteome</keyword>
<sequence length="169" mass="19935">MQNLKEVFKQEKNIVESKLKMYKEKHIQDQKKIIELEYENAKLKRKIEEYDTEDIVNKYTELVSENIDIRQKLDIISKNIDFYDLALIIPDIHQISIQIHQLLIIMQNLKAGKDISLKMMLSHEERYDCNSSRQAVADVACVKKDLNLIKEIVSDYHAEHLGFEVCLTQ</sequence>
<feature type="coiled-coil region" evidence="1">
    <location>
        <begin position="5"/>
        <end position="53"/>
    </location>
</feature>
<protein>
    <submittedName>
        <fullName evidence="2">Uncharacterized protein</fullName>
    </submittedName>
</protein>